<dbReference type="GO" id="GO:0016987">
    <property type="term" value="F:sigma factor activity"/>
    <property type="evidence" value="ECO:0007669"/>
    <property type="project" value="UniProtKB-KW"/>
</dbReference>
<evidence type="ECO:0000259" key="9">
    <source>
        <dbReference type="Pfam" id="PF04552"/>
    </source>
</evidence>
<evidence type="ECO:0000259" key="10">
    <source>
        <dbReference type="Pfam" id="PF04963"/>
    </source>
</evidence>
<dbReference type="Pfam" id="PF00309">
    <property type="entry name" value="Sigma54_AID"/>
    <property type="match status" value="1"/>
</dbReference>
<evidence type="ECO:0000256" key="7">
    <source>
        <dbReference type="ARBA" id="ARBA00023125"/>
    </source>
</evidence>
<dbReference type="PROSITE" id="PS50044">
    <property type="entry name" value="SIGMA54_3"/>
    <property type="match status" value="1"/>
</dbReference>
<dbReference type="GO" id="GO:0001216">
    <property type="term" value="F:DNA-binding transcription activator activity"/>
    <property type="evidence" value="ECO:0007669"/>
    <property type="project" value="InterPro"/>
</dbReference>
<reference evidence="11 12" key="1">
    <citation type="submission" date="2019-12" db="EMBL/GenBank/DDBJ databases">
        <title>WGS of CPCC 203550 I12A-02606.</title>
        <authorList>
            <person name="Jiang Z."/>
        </authorList>
    </citation>
    <scope>NUCLEOTIDE SEQUENCE [LARGE SCALE GENOMIC DNA]</scope>
    <source>
        <strain evidence="11 12">I12A-02606</strain>
    </source>
</reference>
<accession>A0A6P0GM49</accession>
<keyword evidence="6" id="KW-0731">Sigma factor</keyword>
<evidence type="ECO:0000313" key="11">
    <source>
        <dbReference type="EMBL" id="NEM08336.1"/>
    </source>
</evidence>
<dbReference type="RefSeq" id="WP_163478441.1">
    <property type="nucleotide sequence ID" value="NZ_JAAGWE010000037.1"/>
</dbReference>
<dbReference type="Gene3D" id="1.10.10.1330">
    <property type="entry name" value="RNA polymerase sigma-54 factor, core-binding domain"/>
    <property type="match status" value="1"/>
</dbReference>
<dbReference type="Proteomes" id="UP000471126">
    <property type="component" value="Unassembled WGS sequence"/>
</dbReference>
<dbReference type="Gene3D" id="1.10.10.60">
    <property type="entry name" value="Homeodomain-like"/>
    <property type="match status" value="1"/>
</dbReference>
<dbReference type="GO" id="GO:0006352">
    <property type="term" value="P:DNA-templated transcription initiation"/>
    <property type="evidence" value="ECO:0007669"/>
    <property type="project" value="InterPro"/>
</dbReference>
<dbReference type="EMBL" id="JAAGWE010000037">
    <property type="protein sequence ID" value="NEM08336.1"/>
    <property type="molecule type" value="Genomic_DNA"/>
</dbReference>
<evidence type="ECO:0000256" key="6">
    <source>
        <dbReference type="ARBA" id="ARBA00023082"/>
    </source>
</evidence>
<evidence type="ECO:0000256" key="2">
    <source>
        <dbReference type="ARBA" id="ARBA00022478"/>
    </source>
</evidence>
<evidence type="ECO:0000256" key="5">
    <source>
        <dbReference type="ARBA" id="ARBA00023015"/>
    </source>
</evidence>
<dbReference type="PIRSF" id="PIRSF000774">
    <property type="entry name" value="RpoN"/>
    <property type="match status" value="1"/>
</dbReference>
<keyword evidence="8" id="KW-0804">Transcription</keyword>
<evidence type="ECO:0000256" key="1">
    <source>
        <dbReference type="ARBA" id="ARBA00008798"/>
    </source>
</evidence>
<dbReference type="PRINTS" id="PR00045">
    <property type="entry name" value="SIGMA54FCT"/>
</dbReference>
<gene>
    <name evidence="11" type="ORF">GCU54_20400</name>
</gene>
<feature type="domain" description="RNA polymerase sigma factor 54 core-binding" evidence="10">
    <location>
        <begin position="103"/>
        <end position="263"/>
    </location>
</feature>
<sequence>MTGLQHELAQTVGVTPALVQQASLLALPGLELQQHVREALAANPALDDGGTACPVCGRAGHGTYGCAAARVAGRPGGPVLDGDLPDEPPGELADVVTSAAALLPTADRSLLDAVVADLDDRGFLDRAPDRLAADLGVPVERVRRVVGAIRRVSAPGFCAVDLVDCLLLQLRTHPDAPAVLRAVVRSHLPALARGRLPSVARALGVPVQEVTAARDYLRTRLRPCVPVDRGTARLPRLRPDLVVTVADGEVQVALTWQPRLRLHPDFVALAADRQRVARLPDAERQMLTRSLADAAAFLDRLDQRARTLQRLGVEVAARQRAFLLSRAPAPEPMTRADLATVLGVHESTVSRAVQGKSVELPAGRVVPLSDLFGRSRSVHECLRGLVAAEDVPSSDGDLARALADRGHVVSRSAVRKYRQQLGIPAQHLR</sequence>
<dbReference type="AlphaFoldDB" id="A0A6P0GM49"/>
<protein>
    <recommendedName>
        <fullName evidence="13">RNA polymerase sigma-54 factor</fullName>
    </recommendedName>
</protein>
<evidence type="ECO:0000256" key="3">
    <source>
        <dbReference type="ARBA" id="ARBA00022679"/>
    </source>
</evidence>
<dbReference type="GO" id="GO:0016779">
    <property type="term" value="F:nucleotidyltransferase activity"/>
    <property type="evidence" value="ECO:0007669"/>
    <property type="project" value="UniProtKB-KW"/>
</dbReference>
<organism evidence="11 12">
    <name type="scientific">Geodermatophilus normandii</name>
    <dbReference type="NCBI Taxonomy" id="1137989"/>
    <lineage>
        <taxon>Bacteria</taxon>
        <taxon>Bacillati</taxon>
        <taxon>Actinomycetota</taxon>
        <taxon>Actinomycetes</taxon>
        <taxon>Geodermatophilales</taxon>
        <taxon>Geodermatophilaceae</taxon>
        <taxon>Geodermatophilus</taxon>
    </lineage>
</organism>
<dbReference type="GO" id="GO:0000428">
    <property type="term" value="C:DNA-directed RNA polymerase complex"/>
    <property type="evidence" value="ECO:0007669"/>
    <property type="project" value="UniProtKB-KW"/>
</dbReference>
<dbReference type="InterPro" id="IPR000394">
    <property type="entry name" value="RNA_pol_sigma_54"/>
</dbReference>
<dbReference type="Pfam" id="PF04552">
    <property type="entry name" value="Sigma54_DBD"/>
    <property type="match status" value="1"/>
</dbReference>
<keyword evidence="5" id="KW-0805">Transcription regulation</keyword>
<dbReference type="PANTHER" id="PTHR32248">
    <property type="entry name" value="RNA POLYMERASE SIGMA-54 FACTOR"/>
    <property type="match status" value="1"/>
</dbReference>
<keyword evidence="4" id="KW-0548">Nucleotidyltransferase</keyword>
<feature type="domain" description="RNA polymerase sigma factor 54 DNA-binding" evidence="9">
    <location>
        <begin position="286"/>
        <end position="428"/>
    </location>
</feature>
<dbReference type="InterPro" id="IPR007046">
    <property type="entry name" value="RNA_pol_sigma_54_core-bd"/>
</dbReference>
<name>A0A6P0GM49_9ACTN</name>
<keyword evidence="7" id="KW-0238">DNA-binding</keyword>
<dbReference type="InterPro" id="IPR038709">
    <property type="entry name" value="RpoN_core-bd_sf"/>
</dbReference>
<dbReference type="GO" id="GO:0003677">
    <property type="term" value="F:DNA binding"/>
    <property type="evidence" value="ECO:0007669"/>
    <property type="project" value="UniProtKB-KW"/>
</dbReference>
<proteinExistence type="inferred from homology"/>
<evidence type="ECO:0008006" key="13">
    <source>
        <dbReference type="Google" id="ProtNLM"/>
    </source>
</evidence>
<dbReference type="InterPro" id="IPR007634">
    <property type="entry name" value="RNA_pol_sigma_54_DNA-bd"/>
</dbReference>
<comment type="similarity">
    <text evidence="1">Belongs to the sigma-54 factor family.</text>
</comment>
<keyword evidence="3" id="KW-0808">Transferase</keyword>
<evidence type="ECO:0000256" key="4">
    <source>
        <dbReference type="ARBA" id="ARBA00022695"/>
    </source>
</evidence>
<evidence type="ECO:0000313" key="12">
    <source>
        <dbReference type="Proteomes" id="UP000471126"/>
    </source>
</evidence>
<comment type="caution">
    <text evidence="11">The sequence shown here is derived from an EMBL/GenBank/DDBJ whole genome shotgun (WGS) entry which is preliminary data.</text>
</comment>
<keyword evidence="2" id="KW-0240">DNA-directed RNA polymerase</keyword>
<dbReference type="Pfam" id="PF04963">
    <property type="entry name" value="Sigma54_CBD"/>
    <property type="match status" value="1"/>
</dbReference>
<dbReference type="PANTHER" id="PTHR32248:SF4">
    <property type="entry name" value="RNA POLYMERASE SIGMA-54 FACTOR"/>
    <property type="match status" value="1"/>
</dbReference>
<evidence type="ECO:0000256" key="8">
    <source>
        <dbReference type="ARBA" id="ARBA00023163"/>
    </source>
</evidence>